<sequence>MSENMKTGKYLTTPPPPFNSEFSQPTERAKPQSPSAATNSCGNSTWTGSLVSDHNQTPLMPRIDPRCYVQQNPKATTQSDAGDHHMFQGKTGNFYWSFSWRNPKIE</sequence>
<feature type="compositionally biased region" description="Polar residues" evidence="1">
    <location>
        <begin position="20"/>
        <end position="58"/>
    </location>
</feature>
<evidence type="ECO:0000313" key="2">
    <source>
        <dbReference type="EMBL" id="KAK9940137.1"/>
    </source>
</evidence>
<dbReference type="AlphaFoldDB" id="A0AAW1XTK0"/>
<evidence type="ECO:0000313" key="3">
    <source>
        <dbReference type="Proteomes" id="UP001457282"/>
    </source>
</evidence>
<evidence type="ECO:0000256" key="1">
    <source>
        <dbReference type="SAM" id="MobiDB-lite"/>
    </source>
</evidence>
<dbReference type="Proteomes" id="UP001457282">
    <property type="component" value="Unassembled WGS sequence"/>
</dbReference>
<comment type="caution">
    <text evidence="2">The sequence shown here is derived from an EMBL/GenBank/DDBJ whole genome shotgun (WGS) entry which is preliminary data.</text>
</comment>
<protein>
    <submittedName>
        <fullName evidence="2">Uncharacterized protein</fullName>
    </submittedName>
</protein>
<feature type="region of interest" description="Disordered" evidence="1">
    <location>
        <begin position="1"/>
        <end position="61"/>
    </location>
</feature>
<accession>A0AAW1XTK0</accession>
<gene>
    <name evidence="2" type="ORF">M0R45_016811</name>
</gene>
<proteinExistence type="predicted"/>
<dbReference type="EMBL" id="JBEDUW010000003">
    <property type="protein sequence ID" value="KAK9940137.1"/>
    <property type="molecule type" value="Genomic_DNA"/>
</dbReference>
<organism evidence="2 3">
    <name type="scientific">Rubus argutus</name>
    <name type="common">Southern blackberry</name>
    <dbReference type="NCBI Taxonomy" id="59490"/>
    <lineage>
        <taxon>Eukaryota</taxon>
        <taxon>Viridiplantae</taxon>
        <taxon>Streptophyta</taxon>
        <taxon>Embryophyta</taxon>
        <taxon>Tracheophyta</taxon>
        <taxon>Spermatophyta</taxon>
        <taxon>Magnoliopsida</taxon>
        <taxon>eudicotyledons</taxon>
        <taxon>Gunneridae</taxon>
        <taxon>Pentapetalae</taxon>
        <taxon>rosids</taxon>
        <taxon>fabids</taxon>
        <taxon>Rosales</taxon>
        <taxon>Rosaceae</taxon>
        <taxon>Rosoideae</taxon>
        <taxon>Rosoideae incertae sedis</taxon>
        <taxon>Rubus</taxon>
    </lineage>
</organism>
<reference evidence="2 3" key="1">
    <citation type="journal article" date="2023" name="G3 (Bethesda)">
        <title>A chromosome-length genome assembly and annotation of blackberry (Rubus argutus, cv. 'Hillquist').</title>
        <authorList>
            <person name="Bruna T."/>
            <person name="Aryal R."/>
            <person name="Dudchenko O."/>
            <person name="Sargent D.J."/>
            <person name="Mead D."/>
            <person name="Buti M."/>
            <person name="Cavallini A."/>
            <person name="Hytonen T."/>
            <person name="Andres J."/>
            <person name="Pham M."/>
            <person name="Weisz D."/>
            <person name="Mascagni F."/>
            <person name="Usai G."/>
            <person name="Natali L."/>
            <person name="Bassil N."/>
            <person name="Fernandez G.E."/>
            <person name="Lomsadze A."/>
            <person name="Armour M."/>
            <person name="Olukolu B."/>
            <person name="Poorten T."/>
            <person name="Britton C."/>
            <person name="Davik J."/>
            <person name="Ashrafi H."/>
            <person name="Aiden E.L."/>
            <person name="Borodovsky M."/>
            <person name="Worthington M."/>
        </authorList>
    </citation>
    <scope>NUCLEOTIDE SEQUENCE [LARGE SCALE GENOMIC DNA]</scope>
    <source>
        <strain evidence="2">PI 553951</strain>
    </source>
</reference>
<keyword evidence="3" id="KW-1185">Reference proteome</keyword>
<name>A0AAW1XTK0_RUBAR</name>